<reference evidence="1 2" key="1">
    <citation type="journal article" date="2017" name="Genome Biol.">
        <title>New reference genome sequences of hot pepper reveal the massive evolution of plant disease-resistance genes by retroduplication.</title>
        <authorList>
            <person name="Kim S."/>
            <person name="Park J."/>
            <person name="Yeom S.I."/>
            <person name="Kim Y.M."/>
            <person name="Seo E."/>
            <person name="Kim K.T."/>
            <person name="Kim M.S."/>
            <person name="Lee J.M."/>
            <person name="Cheong K."/>
            <person name="Shin H.S."/>
            <person name="Kim S.B."/>
            <person name="Han K."/>
            <person name="Lee J."/>
            <person name="Park M."/>
            <person name="Lee H.A."/>
            <person name="Lee H.Y."/>
            <person name="Lee Y."/>
            <person name="Oh S."/>
            <person name="Lee J.H."/>
            <person name="Choi E."/>
            <person name="Choi E."/>
            <person name="Lee S.E."/>
            <person name="Jeon J."/>
            <person name="Kim H."/>
            <person name="Choi G."/>
            <person name="Song H."/>
            <person name="Lee J."/>
            <person name="Lee S.C."/>
            <person name="Kwon J.K."/>
            <person name="Lee H.Y."/>
            <person name="Koo N."/>
            <person name="Hong Y."/>
            <person name="Kim R.W."/>
            <person name="Kang W.H."/>
            <person name="Huh J.H."/>
            <person name="Kang B.C."/>
            <person name="Yang T.J."/>
            <person name="Lee Y.H."/>
            <person name="Bennetzen J.L."/>
            <person name="Choi D."/>
        </authorList>
    </citation>
    <scope>NUCLEOTIDE SEQUENCE [LARGE SCALE GENOMIC DNA]</scope>
    <source>
        <strain evidence="2">cv. PBC81</strain>
    </source>
</reference>
<dbReference type="STRING" id="33114.A0A2G2V9M2"/>
<keyword evidence="2" id="KW-1185">Reference proteome</keyword>
<sequence length="95" mass="10867">MAAEVSTRHNWSEMVPEMVIEEEETLEEALIGRGARRTANDDGDAVINGDDLSIGVEEEANKDKPKNSANFDNNEVFVWGEYRMREVMYNNIFRV</sequence>
<reference evidence="2" key="2">
    <citation type="journal article" date="2017" name="J. Anim. Genet.">
        <title>Multiple reference genome sequences of hot pepper reveal the massive evolution of plant disease resistance genes by retroduplication.</title>
        <authorList>
            <person name="Kim S."/>
            <person name="Park J."/>
            <person name="Yeom S.-I."/>
            <person name="Kim Y.-M."/>
            <person name="Seo E."/>
            <person name="Kim K.-T."/>
            <person name="Kim M.-S."/>
            <person name="Lee J.M."/>
            <person name="Cheong K."/>
            <person name="Shin H.-S."/>
            <person name="Kim S.-B."/>
            <person name="Han K."/>
            <person name="Lee J."/>
            <person name="Park M."/>
            <person name="Lee H.-A."/>
            <person name="Lee H.-Y."/>
            <person name="Lee Y."/>
            <person name="Oh S."/>
            <person name="Lee J.H."/>
            <person name="Choi E."/>
            <person name="Choi E."/>
            <person name="Lee S.E."/>
            <person name="Jeon J."/>
            <person name="Kim H."/>
            <person name="Choi G."/>
            <person name="Song H."/>
            <person name="Lee J."/>
            <person name="Lee S.-C."/>
            <person name="Kwon J.-K."/>
            <person name="Lee H.-Y."/>
            <person name="Koo N."/>
            <person name="Hong Y."/>
            <person name="Kim R.W."/>
            <person name="Kang W.-H."/>
            <person name="Huh J.H."/>
            <person name="Kang B.-C."/>
            <person name="Yang T.-J."/>
            <person name="Lee Y.-H."/>
            <person name="Bennetzen J.L."/>
            <person name="Choi D."/>
        </authorList>
    </citation>
    <scope>NUCLEOTIDE SEQUENCE [LARGE SCALE GENOMIC DNA]</scope>
    <source>
        <strain evidence="2">cv. PBC81</strain>
    </source>
</reference>
<protein>
    <submittedName>
        <fullName evidence="1">Uncharacterized protein</fullName>
    </submittedName>
</protein>
<accession>A0A2G2V9M2</accession>
<proteinExistence type="predicted"/>
<evidence type="ECO:0000313" key="2">
    <source>
        <dbReference type="Proteomes" id="UP000224567"/>
    </source>
</evidence>
<dbReference type="Proteomes" id="UP000224567">
    <property type="component" value="Unassembled WGS sequence"/>
</dbReference>
<comment type="caution">
    <text evidence="1">The sequence shown here is derived from an EMBL/GenBank/DDBJ whole genome shotgun (WGS) entry which is preliminary data.</text>
</comment>
<evidence type="ECO:0000313" key="1">
    <source>
        <dbReference type="EMBL" id="PHT29677.1"/>
    </source>
</evidence>
<gene>
    <name evidence="1" type="ORF">CQW23_30728</name>
</gene>
<dbReference type="AlphaFoldDB" id="A0A2G2V9M2"/>
<dbReference type="EMBL" id="MLFT02000088">
    <property type="protein sequence ID" value="PHT29677.1"/>
    <property type="molecule type" value="Genomic_DNA"/>
</dbReference>
<name>A0A2G2V9M2_CAPBA</name>
<organism evidence="1 2">
    <name type="scientific">Capsicum baccatum</name>
    <name type="common">Peruvian pepper</name>
    <dbReference type="NCBI Taxonomy" id="33114"/>
    <lineage>
        <taxon>Eukaryota</taxon>
        <taxon>Viridiplantae</taxon>
        <taxon>Streptophyta</taxon>
        <taxon>Embryophyta</taxon>
        <taxon>Tracheophyta</taxon>
        <taxon>Spermatophyta</taxon>
        <taxon>Magnoliopsida</taxon>
        <taxon>eudicotyledons</taxon>
        <taxon>Gunneridae</taxon>
        <taxon>Pentapetalae</taxon>
        <taxon>asterids</taxon>
        <taxon>lamiids</taxon>
        <taxon>Solanales</taxon>
        <taxon>Solanaceae</taxon>
        <taxon>Solanoideae</taxon>
        <taxon>Capsiceae</taxon>
        <taxon>Capsicum</taxon>
    </lineage>
</organism>